<feature type="compositionally biased region" description="Basic and acidic residues" evidence="1">
    <location>
        <begin position="138"/>
        <end position="149"/>
    </location>
</feature>
<dbReference type="AlphaFoldDB" id="A0A915DYU7"/>
<name>A0A915DYU7_9BILA</name>
<feature type="region of interest" description="Disordered" evidence="1">
    <location>
        <begin position="138"/>
        <end position="163"/>
    </location>
</feature>
<dbReference type="Proteomes" id="UP000887574">
    <property type="component" value="Unplaced"/>
</dbReference>
<sequence>MFVAPPPLLNYIAQGQAHIKARGNIYIPFLFNNLQRCVKTQVIPDDPIQIIVTAAFKRIKKLEAKRNRWSFLPTKLRTSFAFNATAITRRQAHIVAIHNAKIKSTFKKGVQDEQLDLEDSPFISKFYTADEIMIDDEEKTKKHERKEGETLNIVRQKTAGGRR</sequence>
<proteinExistence type="predicted"/>
<reference evidence="3" key="1">
    <citation type="submission" date="2022-11" db="UniProtKB">
        <authorList>
            <consortium name="WormBaseParasite"/>
        </authorList>
    </citation>
    <scope>IDENTIFICATION</scope>
</reference>
<evidence type="ECO:0000256" key="1">
    <source>
        <dbReference type="SAM" id="MobiDB-lite"/>
    </source>
</evidence>
<evidence type="ECO:0000313" key="3">
    <source>
        <dbReference type="WBParaSite" id="jg24912"/>
    </source>
</evidence>
<accession>A0A915DYU7</accession>
<keyword evidence="2" id="KW-1185">Reference proteome</keyword>
<dbReference type="WBParaSite" id="jg24912">
    <property type="protein sequence ID" value="jg24912"/>
    <property type="gene ID" value="jg24912"/>
</dbReference>
<evidence type="ECO:0000313" key="2">
    <source>
        <dbReference type="Proteomes" id="UP000887574"/>
    </source>
</evidence>
<organism evidence="2 3">
    <name type="scientific">Ditylenchus dipsaci</name>
    <dbReference type="NCBI Taxonomy" id="166011"/>
    <lineage>
        <taxon>Eukaryota</taxon>
        <taxon>Metazoa</taxon>
        <taxon>Ecdysozoa</taxon>
        <taxon>Nematoda</taxon>
        <taxon>Chromadorea</taxon>
        <taxon>Rhabditida</taxon>
        <taxon>Tylenchina</taxon>
        <taxon>Tylenchomorpha</taxon>
        <taxon>Sphaerularioidea</taxon>
        <taxon>Anguinidae</taxon>
        <taxon>Anguininae</taxon>
        <taxon>Ditylenchus</taxon>
    </lineage>
</organism>
<protein>
    <submittedName>
        <fullName evidence="3">Uncharacterized protein</fullName>
    </submittedName>
</protein>